<dbReference type="GO" id="GO:0046872">
    <property type="term" value="F:metal ion binding"/>
    <property type="evidence" value="ECO:0007669"/>
    <property type="project" value="UniProtKB-KW"/>
</dbReference>
<comment type="caution">
    <text evidence="19">The sequence shown here is derived from an EMBL/GenBank/DDBJ whole genome shotgun (WGS) entry which is preliminary data.</text>
</comment>
<keyword evidence="5" id="KW-0645">Protease</keyword>
<dbReference type="Proteomes" id="UP001620626">
    <property type="component" value="Unassembled WGS sequence"/>
</dbReference>
<keyword evidence="7" id="KW-0479">Metal-binding</keyword>
<comment type="similarity">
    <text evidence="3 15">Belongs to the peptidase M14 family.</text>
</comment>
<keyword evidence="6 17" id="KW-0812">Transmembrane</keyword>
<evidence type="ECO:0000256" key="9">
    <source>
        <dbReference type="ARBA" id="ARBA00022801"/>
    </source>
</evidence>
<evidence type="ECO:0000256" key="6">
    <source>
        <dbReference type="ARBA" id="ARBA00022692"/>
    </source>
</evidence>
<dbReference type="EMBL" id="JBICBT010000917">
    <property type="protein sequence ID" value="KAL3093129.1"/>
    <property type="molecule type" value="Genomic_DNA"/>
</dbReference>
<proteinExistence type="inferred from homology"/>
<dbReference type="SMART" id="SM00631">
    <property type="entry name" value="Zn_pept"/>
    <property type="match status" value="1"/>
</dbReference>
<keyword evidence="20" id="KW-1185">Reference proteome</keyword>
<dbReference type="PRINTS" id="PR00765">
    <property type="entry name" value="CRBOXYPTASEA"/>
</dbReference>
<comment type="subcellular location">
    <subcellularLocation>
        <location evidence="2">Membrane</location>
    </subcellularLocation>
</comment>
<dbReference type="SUPFAM" id="SSF54897">
    <property type="entry name" value="Protease propeptides/inhibitors"/>
    <property type="match status" value="1"/>
</dbReference>
<dbReference type="GO" id="GO:0055085">
    <property type="term" value="P:transmembrane transport"/>
    <property type="evidence" value="ECO:0007669"/>
    <property type="project" value="UniProtKB-ARBA"/>
</dbReference>
<evidence type="ECO:0000256" key="16">
    <source>
        <dbReference type="SAM" id="MobiDB-lite"/>
    </source>
</evidence>
<feature type="domain" description="Peptidase M14" evidence="18">
    <location>
        <begin position="942"/>
        <end position="1176"/>
    </location>
</feature>
<organism evidence="19 20">
    <name type="scientific">Heterodera trifolii</name>
    <dbReference type="NCBI Taxonomy" id="157864"/>
    <lineage>
        <taxon>Eukaryota</taxon>
        <taxon>Metazoa</taxon>
        <taxon>Ecdysozoa</taxon>
        <taxon>Nematoda</taxon>
        <taxon>Chromadorea</taxon>
        <taxon>Rhabditida</taxon>
        <taxon>Tylenchina</taxon>
        <taxon>Tylenchomorpha</taxon>
        <taxon>Tylenchoidea</taxon>
        <taxon>Heteroderidae</taxon>
        <taxon>Heteroderinae</taxon>
        <taxon>Heterodera</taxon>
    </lineage>
</organism>
<sequence>MTITYSLSVSSSTFLGFFRLLLRWKGSIWKSIWPEFVCWLCTYYALSFSYRKLMKKNQQILFEDICMFFHAYSDYIPITFMLGFYVSAVFNRWNEMFTNLGWIDSPALLIATILRGKSEEARIIRRNIVRYLVLVQAMVYRDISAPVKKRFPTMDHLVTAGIMTAEELKEFDSVETEHIKYWTPIQWAFLLARRARDQGMIESDIIYVDLLEEREAAKANQLNCFQKIRQYRVNVLTLTLYDWVPIPLVYTQVVNLAVRLYFVIALFARQFLKDFGGRNLGEHHLKVDIIVPVMTILQFFFYMGWIKVAEVLLNPMGEDDDDFETNWIIDRNLQCGLMIVDECYGREPPLERDQFWERSNAPMLYTKETADRPQNPMMGSCNDAQQREDALLLQPRRRRLMGINATTGGGNGTDRSGEAEEQVVQVQNHNPKRRISVVQNTDGSEGGRKTSKFIETMRRKFSRSSGTFQSRKKASSESGDFERGNSTRVSVNSAASTGSGPQSVQNFLWGAKRTTNAKPTNGEMGKTSTKSHCHVHFDLNKSGQKEEATGGGKALAMIAEEETEMGRTEMGRTEMGRTEMGRTEMGRTEMGRTEMGRTEMGRTEMGRTEMGRTEMGRTEMGRTEMGRTDIPTPKSSLGSASSTSSSAAEGKEKERGGADKTNGGLHAIKSEGAGLNRLSGIIPFQFTSVHPFLSPPIRGSICFRSFCAVLLIALFDHLSSVPFLLKCPLQSPMFVVPRLLCPLSTASPEDNCRETDGLMLPIFCPLASVNLFSIFSLISVAILSDVLSDKNPLTDGERHEMPKDEERRHFAEEMAPKKSFRGHKLLRLNPRTFDQLHWLRQLYSSDSSSSPPFFDLDFWQPPSSQMGALVDLTVSASDSSAFFDELKRRNFEYWLISDDLEELIERETQQRGREELLWEDNGGQHFLGEGRHGKEGQYRYDRYNPWTRIEQQLIRLREANPRIVTLFEIGRTHENRSIVVAKVSAREHFPDERFRPYRGPAVWVDAGIHAREWIAPATAMLFLAQLIDGYNSWDPNIRYLVESIDWYIVPVLNPDGYEYSHTKNRMWRKNRRPAFCRQQYFNRICCSGVDLNRNFDWFWSTTGSSADPCHETYHGPSAFSEPEARSVRDFLEDHSVKAFFTLHSYSQLWLIPYGHKRRNYPEDYTKIQVGKRRTNW</sequence>
<evidence type="ECO:0000256" key="8">
    <source>
        <dbReference type="ARBA" id="ARBA00022729"/>
    </source>
</evidence>
<dbReference type="GO" id="GO:0004180">
    <property type="term" value="F:carboxypeptidase activity"/>
    <property type="evidence" value="ECO:0007669"/>
    <property type="project" value="UniProtKB-KW"/>
</dbReference>
<evidence type="ECO:0000256" key="12">
    <source>
        <dbReference type="ARBA" id="ARBA00023049"/>
    </source>
</evidence>
<evidence type="ECO:0000256" key="17">
    <source>
        <dbReference type="SAM" id="Phobius"/>
    </source>
</evidence>
<evidence type="ECO:0000259" key="18">
    <source>
        <dbReference type="PROSITE" id="PS52035"/>
    </source>
</evidence>
<dbReference type="InterPro" id="IPR036990">
    <property type="entry name" value="M14A-like_propep"/>
</dbReference>
<keyword evidence="9" id="KW-0378">Hydrolase</keyword>
<dbReference type="Pfam" id="PF02244">
    <property type="entry name" value="Propep_M14"/>
    <property type="match status" value="1"/>
</dbReference>
<dbReference type="InterPro" id="IPR021134">
    <property type="entry name" value="Bestrophin-like"/>
</dbReference>
<feature type="transmembrane region" description="Helical" evidence="17">
    <location>
        <begin position="289"/>
        <end position="306"/>
    </location>
</feature>
<feature type="region of interest" description="Disordered" evidence="16">
    <location>
        <begin position="512"/>
        <end position="531"/>
    </location>
</feature>
<dbReference type="Gene3D" id="3.30.70.340">
    <property type="entry name" value="Metallocarboxypeptidase-like"/>
    <property type="match status" value="1"/>
</dbReference>
<comment type="caution">
    <text evidence="15">Lacks conserved residue(s) required for the propagation of feature annotation.</text>
</comment>
<evidence type="ECO:0000313" key="19">
    <source>
        <dbReference type="EMBL" id="KAL3093129.1"/>
    </source>
</evidence>
<dbReference type="PROSITE" id="PS00133">
    <property type="entry name" value="CARBOXYPEPT_ZN_2"/>
    <property type="match status" value="1"/>
</dbReference>
<protein>
    <recommendedName>
        <fullName evidence="18">Peptidase M14 domain-containing protein</fullName>
    </recommendedName>
</protein>
<comment type="similarity">
    <text evidence="14">Belongs to the anion channel-forming bestrophin (TC 1.A.46) family. Calcium-sensitive chloride channel subfamily.</text>
</comment>
<keyword evidence="11 17" id="KW-1133">Transmembrane helix</keyword>
<feature type="transmembrane region" description="Helical" evidence="17">
    <location>
        <begin position="248"/>
        <end position="268"/>
    </location>
</feature>
<dbReference type="GO" id="GO:0008237">
    <property type="term" value="F:metallopeptidase activity"/>
    <property type="evidence" value="ECO:0007669"/>
    <property type="project" value="UniProtKB-KW"/>
</dbReference>
<name>A0ABD2JRM6_9BILA</name>
<dbReference type="Pfam" id="PF01062">
    <property type="entry name" value="Bestrophin"/>
    <property type="match status" value="1"/>
</dbReference>
<dbReference type="Gene3D" id="3.40.630.10">
    <property type="entry name" value="Zn peptidases"/>
    <property type="match status" value="1"/>
</dbReference>
<keyword evidence="8" id="KW-0732">Signal</keyword>
<evidence type="ECO:0000256" key="13">
    <source>
        <dbReference type="ARBA" id="ARBA00023136"/>
    </source>
</evidence>
<dbReference type="AlphaFoldDB" id="A0ABD2JRM6"/>
<comment type="cofactor">
    <cofactor evidence="1">
        <name>Zn(2+)</name>
        <dbReference type="ChEBI" id="CHEBI:29105"/>
    </cofactor>
</comment>
<evidence type="ECO:0000256" key="11">
    <source>
        <dbReference type="ARBA" id="ARBA00022989"/>
    </source>
</evidence>
<feature type="compositionally biased region" description="Polar residues" evidence="16">
    <location>
        <begin position="486"/>
        <end position="504"/>
    </location>
</feature>
<feature type="region of interest" description="Disordered" evidence="16">
    <location>
        <begin position="620"/>
        <end position="665"/>
    </location>
</feature>
<dbReference type="Pfam" id="PF00246">
    <property type="entry name" value="Peptidase_M14"/>
    <property type="match status" value="1"/>
</dbReference>
<keyword evidence="10" id="KW-0862">Zinc</keyword>
<dbReference type="InterPro" id="IPR000834">
    <property type="entry name" value="Peptidase_M14"/>
</dbReference>
<feature type="transmembrane region" description="Helical" evidence="17">
    <location>
        <begin position="28"/>
        <end position="46"/>
    </location>
</feature>
<dbReference type="GO" id="GO:0016020">
    <property type="term" value="C:membrane"/>
    <property type="evidence" value="ECO:0007669"/>
    <property type="project" value="UniProtKB-SubCell"/>
</dbReference>
<evidence type="ECO:0000313" key="20">
    <source>
        <dbReference type="Proteomes" id="UP001620626"/>
    </source>
</evidence>
<dbReference type="InterPro" id="IPR057247">
    <property type="entry name" value="CARBOXYPEPT_ZN_2"/>
</dbReference>
<evidence type="ECO:0000256" key="4">
    <source>
        <dbReference type="ARBA" id="ARBA00022645"/>
    </source>
</evidence>
<evidence type="ECO:0000256" key="7">
    <source>
        <dbReference type="ARBA" id="ARBA00022723"/>
    </source>
</evidence>
<dbReference type="InterPro" id="IPR057246">
    <property type="entry name" value="CARBOXYPEPT_ZN_1"/>
</dbReference>
<dbReference type="GO" id="GO:0006508">
    <property type="term" value="P:proteolysis"/>
    <property type="evidence" value="ECO:0007669"/>
    <property type="project" value="UniProtKB-KW"/>
</dbReference>
<dbReference type="InterPro" id="IPR000615">
    <property type="entry name" value="Bestrophin"/>
</dbReference>
<feature type="compositionally biased region" description="Low complexity" evidence="16">
    <location>
        <begin position="634"/>
        <end position="648"/>
    </location>
</feature>
<keyword evidence="13 17" id="KW-0472">Membrane</keyword>
<feature type="transmembrane region" description="Helical" evidence="17">
    <location>
        <begin position="67"/>
        <end position="90"/>
    </location>
</feature>
<reference evidence="19 20" key="1">
    <citation type="submission" date="2024-10" db="EMBL/GenBank/DDBJ databases">
        <authorList>
            <person name="Kim D."/>
        </authorList>
    </citation>
    <scope>NUCLEOTIDE SEQUENCE [LARGE SCALE GENOMIC DNA]</scope>
    <source>
        <strain evidence="19">BH-2024</strain>
    </source>
</reference>
<keyword evidence="4" id="KW-0121">Carboxypeptidase</keyword>
<evidence type="ECO:0000256" key="14">
    <source>
        <dbReference type="ARBA" id="ARBA00034769"/>
    </source>
</evidence>
<evidence type="ECO:0000256" key="2">
    <source>
        <dbReference type="ARBA" id="ARBA00004370"/>
    </source>
</evidence>
<keyword evidence="12" id="KW-0482">Metalloprotease</keyword>
<evidence type="ECO:0000256" key="10">
    <source>
        <dbReference type="ARBA" id="ARBA00022833"/>
    </source>
</evidence>
<dbReference type="PANTHER" id="PTHR10736:SF33">
    <property type="entry name" value="BESTROPHIN HOMOLOG"/>
    <property type="match status" value="1"/>
</dbReference>
<dbReference type="SUPFAM" id="SSF53187">
    <property type="entry name" value="Zn-dependent exopeptidases"/>
    <property type="match status" value="1"/>
</dbReference>
<dbReference type="PANTHER" id="PTHR10736">
    <property type="entry name" value="BESTROPHIN"/>
    <property type="match status" value="1"/>
</dbReference>
<evidence type="ECO:0000256" key="15">
    <source>
        <dbReference type="PROSITE-ProRule" id="PRU01379"/>
    </source>
</evidence>
<dbReference type="InterPro" id="IPR003146">
    <property type="entry name" value="M14A_act_pep"/>
</dbReference>
<dbReference type="PROSITE" id="PS52035">
    <property type="entry name" value="PEPTIDASE_M14"/>
    <property type="match status" value="1"/>
</dbReference>
<accession>A0ABD2JRM6</accession>
<evidence type="ECO:0000256" key="5">
    <source>
        <dbReference type="ARBA" id="ARBA00022670"/>
    </source>
</evidence>
<dbReference type="PROSITE" id="PS00132">
    <property type="entry name" value="CARBOXYPEPT_ZN_1"/>
    <property type="match status" value="1"/>
</dbReference>
<dbReference type="FunFam" id="3.40.630.10:FF:000084">
    <property type="entry name" value="Carboxypeptidase B2"/>
    <property type="match status" value="1"/>
</dbReference>
<feature type="region of interest" description="Disordered" evidence="16">
    <location>
        <begin position="426"/>
        <end position="504"/>
    </location>
</feature>
<feature type="compositionally biased region" description="Basic and acidic residues" evidence="16">
    <location>
        <begin position="649"/>
        <end position="658"/>
    </location>
</feature>
<evidence type="ECO:0000256" key="1">
    <source>
        <dbReference type="ARBA" id="ARBA00001947"/>
    </source>
</evidence>
<evidence type="ECO:0000256" key="3">
    <source>
        <dbReference type="ARBA" id="ARBA00005988"/>
    </source>
</evidence>
<gene>
    <name evidence="19" type="ORF">niasHT_022579</name>
</gene>